<dbReference type="Proteomes" id="UP001189429">
    <property type="component" value="Unassembled WGS sequence"/>
</dbReference>
<keyword evidence="2" id="KW-1133">Transmembrane helix</keyword>
<proteinExistence type="predicted"/>
<evidence type="ECO:0000313" key="4">
    <source>
        <dbReference type="Proteomes" id="UP001189429"/>
    </source>
</evidence>
<gene>
    <name evidence="3" type="ORF">PCOR1329_LOCUS75798</name>
</gene>
<reference evidence="3" key="1">
    <citation type="submission" date="2023-10" db="EMBL/GenBank/DDBJ databases">
        <authorList>
            <person name="Chen Y."/>
            <person name="Shah S."/>
            <person name="Dougan E. K."/>
            <person name="Thang M."/>
            <person name="Chan C."/>
        </authorList>
    </citation>
    <scope>NUCLEOTIDE SEQUENCE [LARGE SCALE GENOMIC DNA]</scope>
</reference>
<protein>
    <recommendedName>
        <fullName evidence="5">SMODS-associated and fused to various effectors domain-containing protein</fullName>
    </recommendedName>
</protein>
<keyword evidence="2" id="KW-0472">Membrane</keyword>
<evidence type="ECO:0000256" key="1">
    <source>
        <dbReference type="SAM" id="MobiDB-lite"/>
    </source>
</evidence>
<evidence type="ECO:0008006" key="5">
    <source>
        <dbReference type="Google" id="ProtNLM"/>
    </source>
</evidence>
<comment type="caution">
    <text evidence="3">The sequence shown here is derived from an EMBL/GenBank/DDBJ whole genome shotgun (WGS) entry which is preliminary data.</text>
</comment>
<evidence type="ECO:0000256" key="2">
    <source>
        <dbReference type="SAM" id="Phobius"/>
    </source>
</evidence>
<organism evidence="3 4">
    <name type="scientific">Prorocentrum cordatum</name>
    <dbReference type="NCBI Taxonomy" id="2364126"/>
    <lineage>
        <taxon>Eukaryota</taxon>
        <taxon>Sar</taxon>
        <taxon>Alveolata</taxon>
        <taxon>Dinophyceae</taxon>
        <taxon>Prorocentrales</taxon>
        <taxon>Prorocentraceae</taxon>
        <taxon>Prorocentrum</taxon>
    </lineage>
</organism>
<keyword evidence="2" id="KW-0812">Transmembrane</keyword>
<keyword evidence="4" id="KW-1185">Reference proteome</keyword>
<sequence length="412" mass="43988">MSTFCSLHEASANAAMALRHLLGPFDSRGSMQNDTRTLGALAVVLLLLTAPLELSQLVFAFVGAAAYALVQATQVAPPRTPAAGKLGAKAPPSQGGAPHRPASCRAAPRSAHHGGVEALRTRRPAEGTAEVRGARAPLAPHGEGWPRHSNAEPRSVLACARQPGEQKQGATQAPLDVMDQICTLFEEKANSIVDCPPPIAHELRVPPVRVYLKRRTEWARGLLPLRAGVVWVERLMSYDRGVQQLLDQIAPTNEASAVVQRLARLVKQSLRRISPDVEVFGFASADLVRAAAFGVAVPEVDIVVHVSLQALAGRMQGPAWCGPRPAASVADVDLRKLQKSAIRTCTDRLVSNGTFKFRRSAFRGQEPKVTLLVPASLGLFPEAIPIDFSVNATTPLYNSVVLAESAGGWSRA</sequence>
<dbReference type="EMBL" id="CAUYUJ010020372">
    <property type="protein sequence ID" value="CAK0897696.1"/>
    <property type="molecule type" value="Genomic_DNA"/>
</dbReference>
<name>A0ABN9XDK4_9DINO</name>
<feature type="region of interest" description="Disordered" evidence="1">
    <location>
        <begin position="79"/>
        <end position="131"/>
    </location>
</feature>
<feature type="compositionally biased region" description="Low complexity" evidence="1">
    <location>
        <begin position="81"/>
        <end position="109"/>
    </location>
</feature>
<feature type="transmembrane region" description="Helical" evidence="2">
    <location>
        <begin position="38"/>
        <end position="70"/>
    </location>
</feature>
<evidence type="ECO:0000313" key="3">
    <source>
        <dbReference type="EMBL" id="CAK0897696.1"/>
    </source>
</evidence>
<accession>A0ABN9XDK4</accession>